<dbReference type="AlphaFoldDB" id="A0A142CU39"/>
<evidence type="ECO:0000313" key="3">
    <source>
        <dbReference type="Proteomes" id="UP000073604"/>
    </source>
</evidence>
<accession>A0A142CU39</accession>
<dbReference type="STRING" id="53952.A0127_03445"/>
<gene>
    <name evidence="2" type="ORF">A0127_03445</name>
</gene>
<feature type="transmembrane region" description="Helical" evidence="1">
    <location>
        <begin position="38"/>
        <end position="56"/>
    </location>
</feature>
<dbReference type="Proteomes" id="UP000073604">
    <property type="component" value="Chromosome"/>
</dbReference>
<keyword evidence="1" id="KW-0472">Membrane</keyword>
<dbReference type="EMBL" id="CP014750">
    <property type="protein sequence ID" value="AMQ18291.1"/>
    <property type="molecule type" value="Genomic_DNA"/>
</dbReference>
<dbReference type="KEGG" id="tpep:A0127_03445"/>
<feature type="transmembrane region" description="Helical" evidence="1">
    <location>
        <begin position="6"/>
        <end position="26"/>
    </location>
</feature>
<evidence type="ECO:0000313" key="2">
    <source>
        <dbReference type="EMBL" id="AMQ18291.1"/>
    </source>
</evidence>
<protein>
    <submittedName>
        <fullName evidence="2">Uncharacterized protein</fullName>
    </submittedName>
</protein>
<proteinExistence type="predicted"/>
<organism evidence="2 3">
    <name type="scientific">Thermococcus peptonophilus</name>
    <dbReference type="NCBI Taxonomy" id="53952"/>
    <lineage>
        <taxon>Archaea</taxon>
        <taxon>Methanobacteriati</taxon>
        <taxon>Methanobacteriota</taxon>
        <taxon>Thermococci</taxon>
        <taxon>Thermococcales</taxon>
        <taxon>Thermococcaceae</taxon>
        <taxon>Thermococcus</taxon>
    </lineage>
</organism>
<keyword evidence="1" id="KW-1133">Transmembrane helix</keyword>
<keyword evidence="1" id="KW-0812">Transmembrane</keyword>
<name>A0A142CU39_9EURY</name>
<evidence type="ECO:0000256" key="1">
    <source>
        <dbReference type="SAM" id="Phobius"/>
    </source>
</evidence>
<sequence length="68" mass="7571">MKRVAYTFAVIMAAFGMFLPLIYGAVPVIQRLLGENPLLKSLGISIIFWVLAYVLFEEEEKGADFTAS</sequence>
<keyword evidence="3" id="KW-1185">Reference proteome</keyword>
<reference evidence="3" key="1">
    <citation type="submission" date="2016-03" db="EMBL/GenBank/DDBJ databases">
        <authorList>
            <person name="Oger P.M."/>
        </authorList>
    </citation>
    <scope>NUCLEOTIDE SEQUENCE [LARGE SCALE GENOMIC DNA]</scope>
    <source>
        <strain evidence="3">OG-1</strain>
    </source>
</reference>